<protein>
    <submittedName>
        <fullName evidence="1">Uncharacterized protein</fullName>
    </submittedName>
</protein>
<proteinExistence type="predicted"/>
<reference evidence="1" key="1">
    <citation type="submission" date="2023-10" db="EMBL/GenBank/DDBJ databases">
        <authorList>
            <person name="Chen Y."/>
            <person name="Shah S."/>
            <person name="Dougan E. K."/>
            <person name="Thang M."/>
            <person name="Chan C."/>
        </authorList>
    </citation>
    <scope>NUCLEOTIDE SEQUENCE [LARGE SCALE GENOMIC DNA]</scope>
</reference>
<gene>
    <name evidence="1" type="ORF">PCOR1329_LOCUS69475</name>
</gene>
<comment type="caution">
    <text evidence="1">The sequence shown here is derived from an EMBL/GenBank/DDBJ whole genome shotgun (WGS) entry which is preliminary data.</text>
</comment>
<organism evidence="1 2">
    <name type="scientific">Prorocentrum cordatum</name>
    <dbReference type="NCBI Taxonomy" id="2364126"/>
    <lineage>
        <taxon>Eukaryota</taxon>
        <taxon>Sar</taxon>
        <taxon>Alveolata</taxon>
        <taxon>Dinophyceae</taxon>
        <taxon>Prorocentrales</taxon>
        <taxon>Prorocentraceae</taxon>
        <taxon>Prorocentrum</taxon>
    </lineage>
</organism>
<evidence type="ECO:0000313" key="1">
    <source>
        <dbReference type="EMBL" id="CAK0888745.1"/>
    </source>
</evidence>
<dbReference type="Proteomes" id="UP001189429">
    <property type="component" value="Unassembled WGS sequence"/>
</dbReference>
<evidence type="ECO:0000313" key="2">
    <source>
        <dbReference type="Proteomes" id="UP001189429"/>
    </source>
</evidence>
<keyword evidence="2" id="KW-1185">Reference proteome</keyword>
<feature type="non-terminal residue" evidence="1">
    <location>
        <position position="1"/>
    </location>
</feature>
<name>A0ABN9WTX1_9DINO</name>
<feature type="non-terminal residue" evidence="1">
    <location>
        <position position="359"/>
    </location>
</feature>
<accession>A0ABN9WTX1</accession>
<sequence length="359" mass="39816">SAGYDGCNSSELKMISEHFKFLLFDLYMLWRDTCETPGLVERPSLELQHFIFAWRVVGVPKKDPAQSRPIGVGSVLLRAWLTAREPSLPAPQDAQFDCKAGSTVVHACCLRLRACQRGQCGLERGLSECCDNVPHAVANAALRNASAPRRVRAVTNAAWRGPRTCQVAGELAGETIWYYVTKVLFTDDRSSLCDSLAQMETDAQTTNTFGSGTGAIENVGKRQCWKRGDEQQIEHIGILAVPDDPYAKITPAAGSESQATAVRAYATPFWTWCSPVFSLPPPDVVHATMAAVLSTRCPWWCWGRFWASSIDLHPVYGAVLVAIDRITYWDIQRSDFLEVNVVAFFEAIGFEFLQYDPGR</sequence>
<dbReference type="EMBL" id="CAUYUJ010019126">
    <property type="protein sequence ID" value="CAK0888745.1"/>
    <property type="molecule type" value="Genomic_DNA"/>
</dbReference>